<feature type="region of interest" description="Disordered" evidence="1">
    <location>
        <begin position="294"/>
        <end position="313"/>
    </location>
</feature>
<organism evidence="2 3">
    <name type="scientific">Anas platyrhynchos</name>
    <name type="common">Mallard</name>
    <name type="synonym">Anas boschas</name>
    <dbReference type="NCBI Taxonomy" id="8839"/>
    <lineage>
        <taxon>Eukaryota</taxon>
        <taxon>Metazoa</taxon>
        <taxon>Chordata</taxon>
        <taxon>Craniata</taxon>
        <taxon>Vertebrata</taxon>
        <taxon>Euteleostomi</taxon>
        <taxon>Archelosauria</taxon>
        <taxon>Archosauria</taxon>
        <taxon>Dinosauria</taxon>
        <taxon>Saurischia</taxon>
        <taxon>Theropoda</taxon>
        <taxon>Coelurosauria</taxon>
        <taxon>Aves</taxon>
        <taxon>Neognathae</taxon>
        <taxon>Galloanserae</taxon>
        <taxon>Anseriformes</taxon>
        <taxon>Anatidae</taxon>
        <taxon>Anatinae</taxon>
        <taxon>Anas</taxon>
    </lineage>
</organism>
<sequence length="396" mass="43623">MPKNNQQSVKVIFHGVCSNDVCVWAPGAGSAAALYRARLASSSHTYLTPISCLKGEASLCPSSDMVAWVIACSLLMERTTLWLLALWELLAQHDLPTCASEGIMGLKRGKKYAYALCDKANTPKEDLFSFQKISSSDSPFLAGLECSMANLSPRDEEKMKDPHCCHPQVGSSDLCQESCIQSTSSQAKPVARLLLLAVIDCSGTHQVSHCLNTSRKSMNTFPPERIVANSSPKTSPTQTPISGRLDTRKQIHRRKHRKKEPPKPPDSEHERHNWTLIAVFNNSVAIQVCMNTERGLRGDENPQRHPASPRGRLSSGRTMGVWLLVDLYLLREFSSGYNEVQMPVVAFPTGCRMKGRKVGVSHTSAADLGSAMQRLACGHTITQCQKVAVPWLWFGH</sequence>
<protein>
    <submittedName>
        <fullName evidence="2">Uncharacterized protein</fullName>
    </submittedName>
</protein>
<feature type="region of interest" description="Disordered" evidence="1">
    <location>
        <begin position="214"/>
        <end position="271"/>
    </location>
</feature>
<feature type="compositionally biased region" description="Basic residues" evidence="1">
    <location>
        <begin position="250"/>
        <end position="260"/>
    </location>
</feature>
<feature type="compositionally biased region" description="Basic and acidic residues" evidence="1">
    <location>
        <begin position="261"/>
        <end position="271"/>
    </location>
</feature>
<accession>R0KC64</accession>
<evidence type="ECO:0000256" key="1">
    <source>
        <dbReference type="SAM" id="MobiDB-lite"/>
    </source>
</evidence>
<proteinExistence type="predicted"/>
<evidence type="ECO:0000313" key="2">
    <source>
        <dbReference type="EMBL" id="EOB07931.1"/>
    </source>
</evidence>
<feature type="compositionally biased region" description="Polar residues" evidence="1">
    <location>
        <begin position="228"/>
        <end position="241"/>
    </location>
</feature>
<gene>
    <name evidence="2" type="ORF">Anapl_08525</name>
</gene>
<reference evidence="3" key="1">
    <citation type="journal article" date="2013" name="Nat. Genet.">
        <title>The duck genome and transcriptome provide insight into an avian influenza virus reservoir species.</title>
        <authorList>
            <person name="Huang Y."/>
            <person name="Li Y."/>
            <person name="Burt D.W."/>
            <person name="Chen H."/>
            <person name="Zhang Y."/>
            <person name="Qian W."/>
            <person name="Kim H."/>
            <person name="Gan S."/>
            <person name="Zhao Y."/>
            <person name="Li J."/>
            <person name="Yi K."/>
            <person name="Feng H."/>
            <person name="Zhu P."/>
            <person name="Li B."/>
            <person name="Liu Q."/>
            <person name="Fairley S."/>
            <person name="Magor K.E."/>
            <person name="Du Z."/>
            <person name="Hu X."/>
            <person name="Goodman L."/>
            <person name="Tafer H."/>
            <person name="Vignal A."/>
            <person name="Lee T."/>
            <person name="Kim K.W."/>
            <person name="Sheng Z."/>
            <person name="An Y."/>
            <person name="Searle S."/>
            <person name="Herrero J."/>
            <person name="Groenen M.A."/>
            <person name="Crooijmans R.P."/>
            <person name="Faraut T."/>
            <person name="Cai Q."/>
            <person name="Webster R.G."/>
            <person name="Aldridge J.R."/>
            <person name="Warren W.C."/>
            <person name="Bartschat S."/>
            <person name="Kehr S."/>
            <person name="Marz M."/>
            <person name="Stadler P.F."/>
            <person name="Smith J."/>
            <person name="Kraus R.H."/>
            <person name="Zhao Y."/>
            <person name="Ren L."/>
            <person name="Fei J."/>
            <person name="Morisson M."/>
            <person name="Kaiser P."/>
            <person name="Griffin D.K."/>
            <person name="Rao M."/>
            <person name="Pitel F."/>
            <person name="Wang J."/>
            <person name="Li N."/>
        </authorList>
    </citation>
    <scope>NUCLEOTIDE SEQUENCE [LARGE SCALE GENOMIC DNA]</scope>
</reference>
<keyword evidence="3" id="KW-1185">Reference proteome</keyword>
<dbReference type="AlphaFoldDB" id="R0KC64"/>
<name>R0KC64_ANAPL</name>
<feature type="compositionally biased region" description="Basic and acidic residues" evidence="1">
    <location>
        <begin position="294"/>
        <end position="303"/>
    </location>
</feature>
<dbReference type="EMBL" id="KB742483">
    <property type="protein sequence ID" value="EOB07931.1"/>
    <property type="molecule type" value="Genomic_DNA"/>
</dbReference>
<dbReference type="Proteomes" id="UP000296049">
    <property type="component" value="Unassembled WGS sequence"/>
</dbReference>
<evidence type="ECO:0000313" key="3">
    <source>
        <dbReference type="Proteomes" id="UP000296049"/>
    </source>
</evidence>